<dbReference type="PANTHER" id="PTHR33375:SF1">
    <property type="entry name" value="CHROMOSOME-PARTITIONING PROTEIN PARB-RELATED"/>
    <property type="match status" value="1"/>
</dbReference>
<comment type="caution">
    <text evidence="2">The sequence shown here is derived from an EMBL/GenBank/DDBJ whole genome shotgun (WGS) entry which is preliminary data.</text>
</comment>
<evidence type="ECO:0000313" key="2">
    <source>
        <dbReference type="EMBL" id="REH18026.1"/>
    </source>
</evidence>
<feature type="compositionally biased region" description="Basic residues" evidence="1">
    <location>
        <begin position="1"/>
        <end position="12"/>
    </location>
</feature>
<sequence>MPAPKRPPKGRRNTGGQGGGHGAAAPPVGLNSSNFSDTSVIVQSVIASAQTEPVSTVSSRDLEVSWGELKEFAHRPDNPRWEREYDPEQDPELAALGETLNEYNILQAVTVTSIEAWYEHHPEDQGKFGPDVDKIVIMGNRRLAIARHRGLEGLPFFRNDKLAHPRAAREAPIIENYHRKPTDPIREGAEMVAVLEMTGESRRAFAERMGISHTQVNQRIQLLDLIPEFQGMVSDLGLPVQKALKLAVLDHDTQRAILEQGPPYSPPGAEDEQDDDSGKTLSTPSALTIKRRSTPSDVAGVLRAKLSPEFVDEVLKLLTAPPQD</sequence>
<keyword evidence="3" id="KW-1185">Reference proteome</keyword>
<organism evidence="2 3">
    <name type="scientific">Kutzneria buriramensis</name>
    <dbReference type="NCBI Taxonomy" id="1045776"/>
    <lineage>
        <taxon>Bacteria</taxon>
        <taxon>Bacillati</taxon>
        <taxon>Actinomycetota</taxon>
        <taxon>Actinomycetes</taxon>
        <taxon>Pseudonocardiales</taxon>
        <taxon>Pseudonocardiaceae</taxon>
        <taxon>Kutzneria</taxon>
    </lineage>
</organism>
<evidence type="ECO:0000256" key="1">
    <source>
        <dbReference type="SAM" id="MobiDB-lite"/>
    </source>
</evidence>
<dbReference type="GO" id="GO:0005694">
    <property type="term" value="C:chromosome"/>
    <property type="evidence" value="ECO:0007669"/>
    <property type="project" value="TreeGrafter"/>
</dbReference>
<dbReference type="AlphaFoldDB" id="A0A3E0G7T0"/>
<accession>A0A3E0G7T0</accession>
<proteinExistence type="predicted"/>
<dbReference type="OrthoDB" id="70307at2"/>
<protein>
    <submittedName>
        <fullName evidence="2">ParB family chromosome partitioning protein</fullName>
    </submittedName>
</protein>
<dbReference type="GO" id="GO:0007059">
    <property type="term" value="P:chromosome segregation"/>
    <property type="evidence" value="ECO:0007669"/>
    <property type="project" value="TreeGrafter"/>
</dbReference>
<dbReference type="SUPFAM" id="SSF109709">
    <property type="entry name" value="KorB DNA-binding domain-like"/>
    <property type="match status" value="1"/>
</dbReference>
<name>A0A3E0G7T0_9PSEU</name>
<dbReference type="Proteomes" id="UP000256269">
    <property type="component" value="Unassembled WGS sequence"/>
</dbReference>
<dbReference type="PANTHER" id="PTHR33375">
    <property type="entry name" value="CHROMOSOME-PARTITIONING PROTEIN PARB-RELATED"/>
    <property type="match status" value="1"/>
</dbReference>
<gene>
    <name evidence="2" type="ORF">BCF44_13813</name>
</gene>
<dbReference type="InterPro" id="IPR050336">
    <property type="entry name" value="Chromosome_partition/occlusion"/>
</dbReference>
<feature type="region of interest" description="Disordered" evidence="1">
    <location>
        <begin position="1"/>
        <end position="34"/>
    </location>
</feature>
<dbReference type="RefSeq" id="WP_116182235.1">
    <property type="nucleotide sequence ID" value="NZ_CP144378.1"/>
</dbReference>
<dbReference type="Gene3D" id="1.10.10.2830">
    <property type="match status" value="1"/>
</dbReference>
<evidence type="ECO:0000313" key="3">
    <source>
        <dbReference type="Proteomes" id="UP000256269"/>
    </source>
</evidence>
<dbReference type="EMBL" id="QUNO01000038">
    <property type="protein sequence ID" value="REH18026.1"/>
    <property type="molecule type" value="Genomic_DNA"/>
</dbReference>
<reference evidence="2 3" key="1">
    <citation type="submission" date="2018-08" db="EMBL/GenBank/DDBJ databases">
        <title>Genomic Encyclopedia of Archaeal and Bacterial Type Strains, Phase II (KMG-II): from individual species to whole genera.</title>
        <authorList>
            <person name="Goeker M."/>
        </authorList>
    </citation>
    <scope>NUCLEOTIDE SEQUENCE [LARGE SCALE GENOMIC DNA]</scope>
    <source>
        <strain evidence="2 3">DSM 45791</strain>
    </source>
</reference>
<feature type="region of interest" description="Disordered" evidence="1">
    <location>
        <begin position="258"/>
        <end position="298"/>
    </location>
</feature>
<feature type="compositionally biased region" description="Gly residues" evidence="1">
    <location>
        <begin position="13"/>
        <end position="22"/>
    </location>
</feature>